<gene>
    <name evidence="1" type="ORF">LEP1GSC104_4138</name>
</gene>
<evidence type="ECO:0000313" key="2">
    <source>
        <dbReference type="Proteomes" id="UP000006324"/>
    </source>
</evidence>
<comment type="caution">
    <text evidence="1">The sequence shown here is derived from an EMBL/GenBank/DDBJ whole genome shotgun (WGS) entry which is preliminary data.</text>
</comment>
<dbReference type="RefSeq" id="WP_000459337.1">
    <property type="nucleotide sequence ID" value="NZ_AHNQ02000054.1"/>
</dbReference>
<proteinExistence type="predicted"/>
<organism evidence="1 2">
    <name type="scientific">Leptospira interrogans str. UI 12621</name>
    <dbReference type="NCBI Taxonomy" id="1049937"/>
    <lineage>
        <taxon>Bacteria</taxon>
        <taxon>Pseudomonadati</taxon>
        <taxon>Spirochaetota</taxon>
        <taxon>Spirochaetia</taxon>
        <taxon>Leptospirales</taxon>
        <taxon>Leptospiraceae</taxon>
        <taxon>Leptospira</taxon>
    </lineage>
</organism>
<protein>
    <submittedName>
        <fullName evidence="1">Uncharacterized protein</fullName>
    </submittedName>
</protein>
<reference evidence="1 2" key="1">
    <citation type="submission" date="2012-09" db="EMBL/GenBank/DDBJ databases">
        <authorList>
            <person name="Harkins D.M."/>
            <person name="Durkin A.S."/>
            <person name="Brinkac L.M."/>
            <person name="Selengut J.D."/>
            <person name="Sanka R."/>
            <person name="DePew J."/>
            <person name="Purushe J."/>
            <person name="Chanthongthip A."/>
            <person name="Lattana O."/>
            <person name="Phetsouvanh R."/>
            <person name="Newton P.N."/>
            <person name="Vinetz J.M."/>
            <person name="Sutton G.G."/>
            <person name="Nelson W.C."/>
            <person name="Fouts D.E."/>
        </authorList>
    </citation>
    <scope>NUCLEOTIDE SEQUENCE [LARGE SCALE GENOMIC DNA]</scope>
    <source>
        <strain evidence="1 2">UI 12621</strain>
    </source>
</reference>
<dbReference type="NCBIfam" id="NF047548">
    <property type="entry name" value="LIC_10183_fam"/>
    <property type="match status" value="1"/>
</dbReference>
<dbReference type="EMBL" id="AHNQ02000054">
    <property type="protein sequence ID" value="EKO23092.1"/>
    <property type="molecule type" value="Genomic_DNA"/>
</dbReference>
<evidence type="ECO:0000313" key="1">
    <source>
        <dbReference type="EMBL" id="EKO23092.1"/>
    </source>
</evidence>
<sequence>MFDFRNDSDHFGDLVLDPANDDFQIDSDSIRIVLSEIREMFEMQVADDIDFPEIFSKQRVVMNSSEYADQAARLRDAERILCLHPFIETSSLNVDLNSENNLVVSFRLTTGESVNRLLMR</sequence>
<name>A0A0F6H4F9_LEPIR</name>
<dbReference type="Proteomes" id="UP000006324">
    <property type="component" value="Unassembled WGS sequence"/>
</dbReference>
<dbReference type="NCBIfam" id="NF047616">
    <property type="entry name" value="LIC10183_fam"/>
    <property type="match status" value="1"/>
</dbReference>
<accession>A0A0F6H4F9</accession>
<dbReference type="AlphaFoldDB" id="A0A0F6H4F9"/>